<dbReference type="AlphaFoldDB" id="A0A4Q6ICP3"/>
<dbReference type="OrthoDB" id="7165355at2"/>
<dbReference type="Proteomes" id="UP000293377">
    <property type="component" value="Unassembled WGS sequence"/>
</dbReference>
<dbReference type="RefSeq" id="WP_045171296.1">
    <property type="nucleotide sequence ID" value="NZ_QOHL01000001.1"/>
</dbReference>
<keyword evidence="1" id="KW-0812">Transmembrane</keyword>
<keyword evidence="3" id="KW-1185">Reference proteome</keyword>
<feature type="transmembrane region" description="Helical" evidence="1">
    <location>
        <begin position="7"/>
        <end position="29"/>
    </location>
</feature>
<protein>
    <submittedName>
        <fullName evidence="2">Uncharacterized protein</fullName>
    </submittedName>
</protein>
<accession>A0A4Q6ICP3</accession>
<sequence>MKKILYRLLYLCLIIISLAFIGNVLQILYTKAMLNKQDTNNPTKAYKVNTNNSLTHIIGYELLKPIIEARIDYYIKKNGLVDYLENIKHKIIKPDLFKVHDIAEGNGKKVLCGQNISAVVYKFSYNTDSKNIISQTLTNIPQEVTFNLGESIIKELNYTIEGMEEEGQRIIILTDEQNNLKEQYYVKLTYINSSYPDEINDMLIFNNIIEDYKGTVNKIRCGDSVKVRYNIRESNGKIILENQELKVDIGKNKVPLAIELGLINMRSDMTRSIIASPKLFTNFEKPEHFDENNIKIIDISIIE</sequence>
<dbReference type="InterPro" id="IPR046357">
    <property type="entry name" value="PPIase_dom_sf"/>
</dbReference>
<gene>
    <name evidence="2" type="ORF">DRF75_00235</name>
</gene>
<dbReference type="SUPFAM" id="SSF54534">
    <property type="entry name" value="FKBP-like"/>
    <property type="match status" value="1"/>
</dbReference>
<evidence type="ECO:0000313" key="3">
    <source>
        <dbReference type="Proteomes" id="UP000293377"/>
    </source>
</evidence>
<reference evidence="2 3" key="1">
    <citation type="submission" date="2018-06" db="EMBL/GenBank/DDBJ databases">
        <title>Complete Genome Sequence of Ehrlichia minasensis Isolated From Cattle.</title>
        <authorList>
            <person name="Aguiar D.M."/>
            <person name="Araujo J.P.A.Jr."/>
            <person name="Nakazato L."/>
            <person name="Bard E."/>
            <person name="Cabezas-Cruz A."/>
        </authorList>
    </citation>
    <scope>NUCLEOTIDE SEQUENCE [LARGE SCALE GENOMIC DNA]</scope>
    <source>
        <strain evidence="2 3">B11</strain>
    </source>
</reference>
<name>A0A4Q6ICP3_9RICK</name>
<dbReference type="STRING" id="1242993.ehr_00650"/>
<comment type="caution">
    <text evidence="2">The sequence shown here is derived from an EMBL/GenBank/DDBJ whole genome shotgun (WGS) entry which is preliminary data.</text>
</comment>
<dbReference type="EMBL" id="QOHL01000001">
    <property type="protein sequence ID" value="RZB13128.1"/>
    <property type="molecule type" value="Genomic_DNA"/>
</dbReference>
<evidence type="ECO:0000313" key="2">
    <source>
        <dbReference type="EMBL" id="RZB13128.1"/>
    </source>
</evidence>
<evidence type="ECO:0000256" key="1">
    <source>
        <dbReference type="SAM" id="Phobius"/>
    </source>
</evidence>
<keyword evidence="1" id="KW-0472">Membrane</keyword>
<keyword evidence="1" id="KW-1133">Transmembrane helix</keyword>
<dbReference type="GO" id="GO:0003755">
    <property type="term" value="F:peptidyl-prolyl cis-trans isomerase activity"/>
    <property type="evidence" value="ECO:0007669"/>
    <property type="project" value="InterPro"/>
</dbReference>
<proteinExistence type="predicted"/>
<organism evidence="2 3">
    <name type="scientific">Ehrlichia minasensis</name>
    <dbReference type="NCBI Taxonomy" id="1242993"/>
    <lineage>
        <taxon>Bacteria</taxon>
        <taxon>Pseudomonadati</taxon>
        <taxon>Pseudomonadota</taxon>
        <taxon>Alphaproteobacteria</taxon>
        <taxon>Rickettsiales</taxon>
        <taxon>Anaplasmataceae</taxon>
        <taxon>Ehrlichia</taxon>
    </lineage>
</organism>
<dbReference type="Gene3D" id="3.10.50.40">
    <property type="match status" value="1"/>
</dbReference>